<evidence type="ECO:0000313" key="2">
    <source>
        <dbReference type="EMBL" id="MFC5289386.1"/>
    </source>
</evidence>
<name>A0ABW0EU01_9PSEU</name>
<feature type="compositionally biased region" description="Polar residues" evidence="1">
    <location>
        <begin position="89"/>
        <end position="105"/>
    </location>
</feature>
<feature type="region of interest" description="Disordered" evidence="1">
    <location>
        <begin position="83"/>
        <end position="105"/>
    </location>
</feature>
<protein>
    <submittedName>
        <fullName evidence="2">Type VII secretion target</fullName>
    </submittedName>
</protein>
<dbReference type="RefSeq" id="WP_378249236.1">
    <property type="nucleotide sequence ID" value="NZ_JBHSKF010000011.1"/>
</dbReference>
<organism evidence="2 3">
    <name type="scientific">Actinokineospora guangxiensis</name>
    <dbReference type="NCBI Taxonomy" id="1490288"/>
    <lineage>
        <taxon>Bacteria</taxon>
        <taxon>Bacillati</taxon>
        <taxon>Actinomycetota</taxon>
        <taxon>Actinomycetes</taxon>
        <taxon>Pseudonocardiales</taxon>
        <taxon>Pseudonocardiaceae</taxon>
        <taxon>Actinokineospora</taxon>
    </lineage>
</organism>
<comment type="caution">
    <text evidence="2">The sequence shown here is derived from an EMBL/GenBank/DDBJ whole genome shotgun (WGS) entry which is preliminary data.</text>
</comment>
<gene>
    <name evidence="2" type="ORF">ACFPM7_20235</name>
</gene>
<proteinExistence type="predicted"/>
<dbReference type="Proteomes" id="UP001596157">
    <property type="component" value="Unassembled WGS sequence"/>
</dbReference>
<accession>A0ABW0EU01</accession>
<dbReference type="InterPro" id="IPR022536">
    <property type="entry name" value="EspC"/>
</dbReference>
<keyword evidence="3" id="KW-1185">Reference proteome</keyword>
<reference evidence="3" key="1">
    <citation type="journal article" date="2019" name="Int. J. Syst. Evol. Microbiol.">
        <title>The Global Catalogue of Microorganisms (GCM) 10K type strain sequencing project: providing services to taxonomists for standard genome sequencing and annotation.</title>
        <authorList>
            <consortium name="The Broad Institute Genomics Platform"/>
            <consortium name="The Broad Institute Genome Sequencing Center for Infectious Disease"/>
            <person name="Wu L."/>
            <person name="Ma J."/>
        </authorList>
    </citation>
    <scope>NUCLEOTIDE SEQUENCE [LARGE SCALE GENOMIC DNA]</scope>
    <source>
        <strain evidence="3">CCUG 59778</strain>
    </source>
</reference>
<dbReference type="EMBL" id="JBHSKF010000011">
    <property type="protein sequence ID" value="MFC5289386.1"/>
    <property type="molecule type" value="Genomic_DNA"/>
</dbReference>
<evidence type="ECO:0000313" key="3">
    <source>
        <dbReference type="Proteomes" id="UP001596157"/>
    </source>
</evidence>
<evidence type="ECO:0000256" key="1">
    <source>
        <dbReference type="SAM" id="MobiDB-lite"/>
    </source>
</evidence>
<dbReference type="Pfam" id="PF10824">
    <property type="entry name" value="T7SS_ESX_EspC"/>
    <property type="match status" value="1"/>
</dbReference>
<sequence length="105" mass="11215">MGDGFTVNAEQIRAHAGNVAAVQERFSAVKSASSHIQGDGQAYGVLCGWIAAILEDKHTRQDELIAGAERNLRVVEAELRSSAEEYEVSDQTNAEAITTSGGEPR</sequence>